<keyword evidence="5" id="KW-1185">Reference proteome</keyword>
<proteinExistence type="predicted"/>
<accession>A0A816FJH1</accession>
<gene>
    <name evidence="1" type="ORF">BJG266_LOCUS46473</name>
    <name evidence="2" type="ORF">BJG266_LOCUS46476</name>
    <name evidence="3" type="ORF">QVE165_LOCUS63506</name>
    <name evidence="4" type="ORF">QVE165_LOCUS63509</name>
</gene>
<name>A0A816FJH1_9BILA</name>
<evidence type="ECO:0000313" key="4">
    <source>
        <dbReference type="EMBL" id="CAF1662368.1"/>
    </source>
</evidence>
<dbReference type="EMBL" id="CAJNOM010005246">
    <property type="protein sequence ID" value="CAF1662348.1"/>
    <property type="molecule type" value="Genomic_DNA"/>
</dbReference>
<dbReference type="EMBL" id="CAJNOI010004846">
    <property type="protein sequence ID" value="CAF1554324.1"/>
    <property type="molecule type" value="Genomic_DNA"/>
</dbReference>
<feature type="non-terminal residue" evidence="4">
    <location>
        <position position="1"/>
    </location>
</feature>
<dbReference type="Proteomes" id="UP000663877">
    <property type="component" value="Unassembled WGS sequence"/>
</dbReference>
<reference evidence="4" key="1">
    <citation type="submission" date="2021-02" db="EMBL/GenBank/DDBJ databases">
        <authorList>
            <person name="Nowell W R."/>
        </authorList>
    </citation>
    <scope>NUCLEOTIDE SEQUENCE</scope>
</reference>
<comment type="caution">
    <text evidence="4">The sequence shown here is derived from an EMBL/GenBank/DDBJ whole genome shotgun (WGS) entry which is preliminary data.</text>
</comment>
<evidence type="ECO:0000313" key="5">
    <source>
        <dbReference type="Proteomes" id="UP000663832"/>
    </source>
</evidence>
<evidence type="ECO:0000313" key="1">
    <source>
        <dbReference type="EMBL" id="CAF1554324.1"/>
    </source>
</evidence>
<protein>
    <submittedName>
        <fullName evidence="4">Uncharacterized protein</fullName>
    </submittedName>
</protein>
<dbReference type="EMBL" id="CAJNOI010004848">
    <property type="protein sequence ID" value="CAF1554364.1"/>
    <property type="molecule type" value="Genomic_DNA"/>
</dbReference>
<dbReference type="EMBL" id="CAJNOM010005248">
    <property type="protein sequence ID" value="CAF1662368.1"/>
    <property type="molecule type" value="Genomic_DNA"/>
</dbReference>
<sequence length="23" mass="2842">IPNIDQYMQSLETSRRYLLDIWS</sequence>
<evidence type="ECO:0000313" key="2">
    <source>
        <dbReference type="EMBL" id="CAF1554364.1"/>
    </source>
</evidence>
<evidence type="ECO:0000313" key="3">
    <source>
        <dbReference type="EMBL" id="CAF1662348.1"/>
    </source>
</evidence>
<dbReference type="Proteomes" id="UP000663832">
    <property type="component" value="Unassembled WGS sequence"/>
</dbReference>
<dbReference type="AlphaFoldDB" id="A0A816FJH1"/>
<organism evidence="4 5">
    <name type="scientific">Adineta steineri</name>
    <dbReference type="NCBI Taxonomy" id="433720"/>
    <lineage>
        <taxon>Eukaryota</taxon>
        <taxon>Metazoa</taxon>
        <taxon>Spiralia</taxon>
        <taxon>Gnathifera</taxon>
        <taxon>Rotifera</taxon>
        <taxon>Eurotatoria</taxon>
        <taxon>Bdelloidea</taxon>
        <taxon>Adinetida</taxon>
        <taxon>Adinetidae</taxon>
        <taxon>Adineta</taxon>
    </lineage>
</organism>